<dbReference type="Pfam" id="PF14300">
    <property type="entry name" value="DMP19"/>
    <property type="match status" value="1"/>
</dbReference>
<reference evidence="4" key="2">
    <citation type="submission" date="2019-01" db="EMBL/GenBank/DDBJ databases">
        <title>Genome sequence of Desulfonema ishimotonii strain Tokyo 01.</title>
        <authorList>
            <person name="Fukui M."/>
        </authorList>
    </citation>
    <scope>NUCLEOTIDE SEQUENCE [LARGE SCALE GENOMIC DNA]</scope>
    <source>
        <strain evidence="4">Tokyo 01</strain>
    </source>
</reference>
<evidence type="ECO:0000256" key="1">
    <source>
        <dbReference type="SAM" id="Coils"/>
    </source>
</evidence>
<evidence type="ECO:0000313" key="4">
    <source>
        <dbReference type="Proteomes" id="UP000288096"/>
    </source>
</evidence>
<protein>
    <recommendedName>
        <fullName evidence="2">DNA mimic protein DMP19 C-terminal domain-containing protein</fullName>
    </recommendedName>
</protein>
<keyword evidence="1" id="KW-0175">Coiled coil</keyword>
<name>A0A401FV92_9BACT</name>
<dbReference type="EMBL" id="BEXT01000001">
    <property type="protein sequence ID" value="GBC60873.1"/>
    <property type="molecule type" value="Genomic_DNA"/>
</dbReference>
<evidence type="ECO:0000259" key="2">
    <source>
        <dbReference type="Pfam" id="PF14300"/>
    </source>
</evidence>
<sequence>MAVEFHKTELKKERLEDCFRIDDSYIFIETLQNIVYEHFGYIDPDLLPRYAKMIELLSEFDVKAGNAGFYHYLFTPSGDFAGDVRDYLEVIHAQATLEIMNQVASYFPNAIIPDAEDDRQDIIEDLEAFNAEFDQFADADRKYLKLEENIIELLRDYLKDKIEDIVNEYNKWLHEHK</sequence>
<organism evidence="3 4">
    <name type="scientific">Desulfonema ishimotonii</name>
    <dbReference type="NCBI Taxonomy" id="45657"/>
    <lineage>
        <taxon>Bacteria</taxon>
        <taxon>Pseudomonadati</taxon>
        <taxon>Thermodesulfobacteriota</taxon>
        <taxon>Desulfobacteria</taxon>
        <taxon>Desulfobacterales</taxon>
        <taxon>Desulfococcaceae</taxon>
        <taxon>Desulfonema</taxon>
    </lineage>
</organism>
<dbReference type="Gene3D" id="1.20.1420.60">
    <property type="match status" value="1"/>
</dbReference>
<dbReference type="Proteomes" id="UP000288096">
    <property type="component" value="Unassembled WGS sequence"/>
</dbReference>
<evidence type="ECO:0000313" key="3">
    <source>
        <dbReference type="EMBL" id="GBC60873.1"/>
    </source>
</evidence>
<accession>A0A401FV92</accession>
<dbReference type="RefSeq" id="WP_124328228.1">
    <property type="nucleotide sequence ID" value="NZ_BEXT01000001.1"/>
</dbReference>
<comment type="caution">
    <text evidence="3">The sequence shown here is derived from an EMBL/GenBank/DDBJ whole genome shotgun (WGS) entry which is preliminary data.</text>
</comment>
<dbReference type="InterPro" id="IPR025402">
    <property type="entry name" value="DMP19_C"/>
</dbReference>
<reference evidence="4" key="1">
    <citation type="submission" date="2017-11" db="EMBL/GenBank/DDBJ databases">
        <authorList>
            <person name="Watanabe M."/>
            <person name="Kojima H."/>
        </authorList>
    </citation>
    <scope>NUCLEOTIDE SEQUENCE [LARGE SCALE GENOMIC DNA]</scope>
    <source>
        <strain evidence="4">Tokyo 01</strain>
    </source>
</reference>
<feature type="domain" description="DNA mimic protein DMP19 C-terminal" evidence="2">
    <location>
        <begin position="46"/>
        <end position="160"/>
    </location>
</feature>
<keyword evidence="4" id="KW-1185">Reference proteome</keyword>
<gene>
    <name evidence="3" type="ORF">DENIS_1832</name>
</gene>
<proteinExistence type="predicted"/>
<feature type="coiled-coil region" evidence="1">
    <location>
        <begin position="112"/>
        <end position="156"/>
    </location>
</feature>
<dbReference type="AlphaFoldDB" id="A0A401FV92"/>